<keyword evidence="1" id="KW-1133">Transmembrane helix</keyword>
<protein>
    <submittedName>
        <fullName evidence="2">Uncharacterized protein</fullName>
    </submittedName>
</protein>
<dbReference type="AlphaFoldDB" id="A0A2S2P527"/>
<dbReference type="EMBL" id="GGMR01011982">
    <property type="protein sequence ID" value="MBY24601.1"/>
    <property type="molecule type" value="Transcribed_RNA"/>
</dbReference>
<evidence type="ECO:0000313" key="2">
    <source>
        <dbReference type="EMBL" id="MBY24601.1"/>
    </source>
</evidence>
<gene>
    <name evidence="2" type="ORF">g.2365</name>
</gene>
<proteinExistence type="predicted"/>
<reference evidence="2" key="1">
    <citation type="submission" date="2018-04" db="EMBL/GenBank/DDBJ databases">
        <title>Transcriptome of Schizaphis graminum biotype I.</title>
        <authorList>
            <person name="Scully E.D."/>
            <person name="Geib S.M."/>
            <person name="Palmer N.A."/>
            <person name="Koch K."/>
            <person name="Bradshaw J."/>
            <person name="Heng-Moss T."/>
            <person name="Sarath G."/>
        </authorList>
    </citation>
    <scope>NUCLEOTIDE SEQUENCE</scope>
</reference>
<name>A0A2S2P527_SCHGA</name>
<keyword evidence="1" id="KW-0472">Membrane</keyword>
<evidence type="ECO:0000256" key="1">
    <source>
        <dbReference type="SAM" id="Phobius"/>
    </source>
</evidence>
<keyword evidence="1" id="KW-0812">Transmembrane</keyword>
<feature type="transmembrane region" description="Helical" evidence="1">
    <location>
        <begin position="60"/>
        <end position="77"/>
    </location>
</feature>
<accession>A0A2S2P527</accession>
<sequence length="103" mass="12053">MYLHLYNSSYNSNNNNHNIIVIKPQSPPPLSVYDRYYVLYLRVYIIIVVRRAMYTQTVSLCVCVCVCVCVIDVLTVSSRVSRALMVTAEIFYTRFLRVCLNRF</sequence>
<organism evidence="2">
    <name type="scientific">Schizaphis graminum</name>
    <name type="common">Green bug aphid</name>
    <dbReference type="NCBI Taxonomy" id="13262"/>
    <lineage>
        <taxon>Eukaryota</taxon>
        <taxon>Metazoa</taxon>
        <taxon>Ecdysozoa</taxon>
        <taxon>Arthropoda</taxon>
        <taxon>Hexapoda</taxon>
        <taxon>Insecta</taxon>
        <taxon>Pterygota</taxon>
        <taxon>Neoptera</taxon>
        <taxon>Paraneoptera</taxon>
        <taxon>Hemiptera</taxon>
        <taxon>Sternorrhyncha</taxon>
        <taxon>Aphidomorpha</taxon>
        <taxon>Aphidoidea</taxon>
        <taxon>Aphididae</taxon>
        <taxon>Aphidini</taxon>
        <taxon>Schizaphis</taxon>
    </lineage>
</organism>